<keyword evidence="4 5" id="KW-0472">Membrane</keyword>
<dbReference type="EMBL" id="SLWL01000005">
    <property type="protein sequence ID" value="TCO13797.1"/>
    <property type="molecule type" value="Genomic_DNA"/>
</dbReference>
<dbReference type="GO" id="GO:0016787">
    <property type="term" value="F:hydrolase activity"/>
    <property type="evidence" value="ECO:0007669"/>
    <property type="project" value="UniProtKB-KW"/>
</dbReference>
<keyword evidence="7" id="KW-1185">Reference proteome</keyword>
<dbReference type="RefSeq" id="WP_132005853.1">
    <property type="nucleotide sequence ID" value="NZ_JBHUNN010000002.1"/>
</dbReference>
<dbReference type="Proteomes" id="UP000294881">
    <property type="component" value="Unassembled WGS sequence"/>
</dbReference>
<proteinExistence type="predicted"/>
<sequence length="248" mass="25450">MTGPDLYQTLLQNLAALLAWSEQAPLAWIALTLGAFVVATWIARRSGNHPLANTVMISVALVSAALWLTGARYEDYFRGAQFIHFLLGPATVALAIPLVENMALVKRALLPIVVALVVGALTAMTTAVGFAWALGGSPLLLASLAPKSVTAPIAMSVGEIIGGLPALAMVATISTGILGAMIGRPLFDAMKIRDPAARGFAMGLAAHGIGTARAFQASEVAGAFASVGMALNGMLTALLLPALAALLR</sequence>
<keyword evidence="3 5" id="KW-1133">Transmembrane helix</keyword>
<protein>
    <submittedName>
        <fullName evidence="6">Putative murein hydrolase (TIGR00659 family)</fullName>
    </submittedName>
</protein>
<feature type="transmembrane region" description="Helical" evidence="5">
    <location>
        <begin position="221"/>
        <end position="247"/>
    </location>
</feature>
<dbReference type="GO" id="GO:0016020">
    <property type="term" value="C:membrane"/>
    <property type="evidence" value="ECO:0007669"/>
    <property type="project" value="UniProtKB-SubCell"/>
</dbReference>
<feature type="transmembrane region" description="Helical" evidence="5">
    <location>
        <begin position="108"/>
        <end position="133"/>
    </location>
</feature>
<dbReference type="AlphaFoldDB" id="A0A4R2GUY6"/>
<dbReference type="OrthoDB" id="9811701at2"/>
<feature type="transmembrane region" description="Helical" evidence="5">
    <location>
        <begin position="26"/>
        <end position="43"/>
    </location>
</feature>
<name>A0A4R2GUY6_9HYPH</name>
<dbReference type="PANTHER" id="PTHR30249:SF0">
    <property type="entry name" value="PLASTIDAL GLYCOLATE_GLYCERATE TRANSLOCATOR 1, CHLOROPLASTIC"/>
    <property type="match status" value="1"/>
</dbReference>
<evidence type="ECO:0000256" key="5">
    <source>
        <dbReference type="SAM" id="Phobius"/>
    </source>
</evidence>
<evidence type="ECO:0000313" key="6">
    <source>
        <dbReference type="EMBL" id="TCO13797.1"/>
    </source>
</evidence>
<evidence type="ECO:0000256" key="4">
    <source>
        <dbReference type="ARBA" id="ARBA00023136"/>
    </source>
</evidence>
<organism evidence="6 7">
    <name type="scientific">Camelimonas lactis</name>
    <dbReference type="NCBI Taxonomy" id="659006"/>
    <lineage>
        <taxon>Bacteria</taxon>
        <taxon>Pseudomonadati</taxon>
        <taxon>Pseudomonadota</taxon>
        <taxon>Alphaproteobacteria</taxon>
        <taxon>Hyphomicrobiales</taxon>
        <taxon>Chelatococcaceae</taxon>
        <taxon>Camelimonas</taxon>
    </lineage>
</organism>
<evidence type="ECO:0000313" key="7">
    <source>
        <dbReference type="Proteomes" id="UP000294881"/>
    </source>
</evidence>
<accession>A0A4R2GUY6</accession>
<dbReference type="PANTHER" id="PTHR30249">
    <property type="entry name" value="PUTATIVE SEROTONIN TRANSPORTER"/>
    <property type="match status" value="1"/>
</dbReference>
<evidence type="ECO:0000256" key="1">
    <source>
        <dbReference type="ARBA" id="ARBA00004141"/>
    </source>
</evidence>
<feature type="transmembrane region" description="Helical" evidence="5">
    <location>
        <begin position="153"/>
        <end position="183"/>
    </location>
</feature>
<comment type="subcellular location">
    <subcellularLocation>
        <location evidence="1">Membrane</location>
        <topology evidence="1">Multi-pass membrane protein</topology>
    </subcellularLocation>
</comment>
<feature type="transmembrane region" description="Helical" evidence="5">
    <location>
        <begin position="50"/>
        <end position="70"/>
    </location>
</feature>
<evidence type="ECO:0000256" key="3">
    <source>
        <dbReference type="ARBA" id="ARBA00022989"/>
    </source>
</evidence>
<gene>
    <name evidence="6" type="ORF">EV666_105168</name>
</gene>
<feature type="transmembrane region" description="Helical" evidence="5">
    <location>
        <begin position="76"/>
        <end position="96"/>
    </location>
</feature>
<keyword evidence="6" id="KW-0378">Hydrolase</keyword>
<keyword evidence="2 5" id="KW-0812">Transmembrane</keyword>
<evidence type="ECO:0000256" key="2">
    <source>
        <dbReference type="ARBA" id="ARBA00022692"/>
    </source>
</evidence>
<reference evidence="6 7" key="1">
    <citation type="submission" date="2019-03" db="EMBL/GenBank/DDBJ databases">
        <title>Genomic Encyclopedia of Type Strains, Phase IV (KMG-IV): sequencing the most valuable type-strain genomes for metagenomic binning, comparative biology and taxonomic classification.</title>
        <authorList>
            <person name="Goeker M."/>
        </authorList>
    </citation>
    <scope>NUCLEOTIDE SEQUENCE [LARGE SCALE GENOMIC DNA]</scope>
    <source>
        <strain evidence="6 7">DSM 22958</strain>
    </source>
</reference>
<comment type="caution">
    <text evidence="6">The sequence shown here is derived from an EMBL/GenBank/DDBJ whole genome shotgun (WGS) entry which is preliminary data.</text>
</comment>
<dbReference type="InterPro" id="IPR007300">
    <property type="entry name" value="CidB/LrgB"/>
</dbReference>
<dbReference type="Pfam" id="PF04172">
    <property type="entry name" value="LrgB"/>
    <property type="match status" value="1"/>
</dbReference>
<feature type="transmembrane region" description="Helical" evidence="5">
    <location>
        <begin position="195"/>
        <end position="215"/>
    </location>
</feature>